<protein>
    <submittedName>
        <fullName evidence="1">Uncharacterized protein</fullName>
    </submittedName>
</protein>
<gene>
    <name evidence="1" type="primary">Acey_s0025.g1121</name>
    <name evidence="1" type="ORF">Y032_0025g1121</name>
</gene>
<proteinExistence type="predicted"/>
<dbReference type="Proteomes" id="UP000024635">
    <property type="component" value="Unassembled WGS sequence"/>
</dbReference>
<dbReference type="EMBL" id="JARK01001361">
    <property type="protein sequence ID" value="EYC19021.1"/>
    <property type="molecule type" value="Genomic_DNA"/>
</dbReference>
<accession>A0A016UVM9</accession>
<evidence type="ECO:0000313" key="1">
    <source>
        <dbReference type="EMBL" id="EYC19021.1"/>
    </source>
</evidence>
<organism evidence="1 2">
    <name type="scientific">Ancylostoma ceylanicum</name>
    <dbReference type="NCBI Taxonomy" id="53326"/>
    <lineage>
        <taxon>Eukaryota</taxon>
        <taxon>Metazoa</taxon>
        <taxon>Ecdysozoa</taxon>
        <taxon>Nematoda</taxon>
        <taxon>Chromadorea</taxon>
        <taxon>Rhabditida</taxon>
        <taxon>Rhabditina</taxon>
        <taxon>Rhabditomorpha</taxon>
        <taxon>Strongyloidea</taxon>
        <taxon>Ancylostomatidae</taxon>
        <taxon>Ancylostomatinae</taxon>
        <taxon>Ancylostoma</taxon>
    </lineage>
</organism>
<reference evidence="2" key="1">
    <citation type="journal article" date="2015" name="Nat. Genet.">
        <title>The genome and transcriptome of the zoonotic hookworm Ancylostoma ceylanicum identify infection-specific gene families.</title>
        <authorList>
            <person name="Schwarz E.M."/>
            <person name="Hu Y."/>
            <person name="Antoshechkin I."/>
            <person name="Miller M.M."/>
            <person name="Sternberg P.W."/>
            <person name="Aroian R.V."/>
        </authorList>
    </citation>
    <scope>NUCLEOTIDE SEQUENCE</scope>
    <source>
        <strain evidence="2">HY135</strain>
    </source>
</reference>
<name>A0A016UVM9_9BILA</name>
<evidence type="ECO:0000313" key="2">
    <source>
        <dbReference type="Proteomes" id="UP000024635"/>
    </source>
</evidence>
<dbReference type="AlphaFoldDB" id="A0A016UVM9"/>
<comment type="caution">
    <text evidence="1">The sequence shown here is derived from an EMBL/GenBank/DDBJ whole genome shotgun (WGS) entry which is preliminary data.</text>
</comment>
<sequence>MRLSGLGKTVCRNQLFPDISKDVQFCFDLRGLVRDAGIASSSWSHVVVSHSRSPTAFPNAEHGCGSIHFIASTTTLSCIHSRIVQPIDCGKRELVSEAPRRTCLNDYQNSGFTSHQTVRPTDAGLPGSFSCSLRSRFLCVASSSHRADVLHSFFATPCFVAATMVCRLSTLHRTVGPDSRHLSIF</sequence>
<keyword evidence="2" id="KW-1185">Reference proteome</keyword>